<dbReference type="OrthoDB" id="9776438at2"/>
<dbReference type="SUPFAM" id="SSF51679">
    <property type="entry name" value="Bacterial luciferase-like"/>
    <property type="match status" value="1"/>
</dbReference>
<proteinExistence type="predicted"/>
<dbReference type="Pfam" id="PF00296">
    <property type="entry name" value="Bac_luciferase"/>
    <property type="match status" value="1"/>
</dbReference>
<evidence type="ECO:0000313" key="3">
    <source>
        <dbReference type="Proteomes" id="UP000032680"/>
    </source>
</evidence>
<protein>
    <submittedName>
        <fullName evidence="2">Coenzyme F420-dependent N5,N10-methylene tetrahydromethanopterin reductase and related flavin-dependent oxidoreductases</fullName>
    </submittedName>
</protein>
<evidence type="ECO:0000259" key="1">
    <source>
        <dbReference type="Pfam" id="PF00296"/>
    </source>
</evidence>
<dbReference type="InterPro" id="IPR011251">
    <property type="entry name" value="Luciferase-like_dom"/>
</dbReference>
<dbReference type="PANTHER" id="PTHR30137:SF6">
    <property type="entry name" value="LUCIFERASE-LIKE MONOOXYGENASE"/>
    <property type="match status" value="1"/>
</dbReference>
<dbReference type="GO" id="GO:0005829">
    <property type="term" value="C:cytosol"/>
    <property type="evidence" value="ECO:0007669"/>
    <property type="project" value="TreeGrafter"/>
</dbReference>
<comment type="caution">
    <text evidence="2">The sequence shown here is derived from an EMBL/GenBank/DDBJ whole genome shotgun (WGS) entry which is preliminary data.</text>
</comment>
<accession>A0A0D6PAD7</accession>
<dbReference type="PANTHER" id="PTHR30137">
    <property type="entry name" value="LUCIFERASE-LIKE MONOOXYGENASE"/>
    <property type="match status" value="1"/>
</dbReference>
<dbReference type="Proteomes" id="UP000032680">
    <property type="component" value="Unassembled WGS sequence"/>
</dbReference>
<dbReference type="InterPro" id="IPR036661">
    <property type="entry name" value="Luciferase-like_sf"/>
</dbReference>
<dbReference type="RefSeq" id="WP_048862604.1">
    <property type="nucleotide sequence ID" value="NZ_BANB01000658.1"/>
</dbReference>
<dbReference type="EMBL" id="BANB01000658">
    <property type="protein sequence ID" value="GAN78158.1"/>
    <property type="molecule type" value="Genomic_DNA"/>
</dbReference>
<reference evidence="2 3" key="1">
    <citation type="submission" date="2012-11" db="EMBL/GenBank/DDBJ databases">
        <title>Whole genome sequence of Acidisphaera rubrifaciens HS-AP3.</title>
        <authorList>
            <person name="Azuma Y."/>
            <person name="Higashiura N."/>
            <person name="Hirakawa H."/>
            <person name="Matsushita K."/>
        </authorList>
    </citation>
    <scope>NUCLEOTIDE SEQUENCE [LARGE SCALE GENOMIC DNA]</scope>
    <source>
        <strain evidence="2 3">HS-AP3</strain>
    </source>
</reference>
<name>A0A0D6PAD7_9PROT</name>
<dbReference type="InterPro" id="IPR050766">
    <property type="entry name" value="Bact_Lucif_Oxidored"/>
</dbReference>
<dbReference type="AlphaFoldDB" id="A0A0D6PAD7"/>
<evidence type="ECO:0000313" key="2">
    <source>
        <dbReference type="EMBL" id="GAN78158.1"/>
    </source>
</evidence>
<feature type="domain" description="Luciferase-like" evidence="1">
    <location>
        <begin position="43"/>
        <end position="355"/>
    </location>
</feature>
<gene>
    <name evidence="2" type="ORF">Asru_0659_06</name>
</gene>
<keyword evidence="3" id="KW-1185">Reference proteome</keyword>
<sequence>MKLMWFHLMPYTELPDDFRERHPSVWVDIHSSLFDPKRAHLMYNDFMDELEYAADCGFDAVCVNEHHSNGYGLMPSPNLIASALSRRTTDTAICVMGNSLALYNPPTRVAEEFAMIDVISGGRLIAGFPVGTPMDTCYAYGQNPSMLRERYLEAHDLVMRAWTESETFAFNGRYNQQRYVNIWPRPVQRPHPPVWVPGGGSVETWHWCAEMDYVYCYLSYYGYKAGKQTMKGFWDEMARLGKDRNPYRAGFLQFVGVGESRQHAMELYAEAAEYFYGRCLHVDPRFATPPGYVTEASQRAGLASQVQRASGGVLGSTTGTRMAAVAREMDAIVENGYVIVGSPDEVVEQLHEVADELNVGHLMLLLQFGNMSKELTRYNTRLFAEKVMPRLRDKFAQWEDRWWPQPMARAERAEVPAFMPKLAAE</sequence>
<dbReference type="Gene3D" id="3.20.20.30">
    <property type="entry name" value="Luciferase-like domain"/>
    <property type="match status" value="1"/>
</dbReference>
<dbReference type="GO" id="GO:0016705">
    <property type="term" value="F:oxidoreductase activity, acting on paired donors, with incorporation or reduction of molecular oxygen"/>
    <property type="evidence" value="ECO:0007669"/>
    <property type="project" value="InterPro"/>
</dbReference>
<organism evidence="2 3">
    <name type="scientific">Acidisphaera rubrifaciens HS-AP3</name>
    <dbReference type="NCBI Taxonomy" id="1231350"/>
    <lineage>
        <taxon>Bacteria</taxon>
        <taxon>Pseudomonadati</taxon>
        <taxon>Pseudomonadota</taxon>
        <taxon>Alphaproteobacteria</taxon>
        <taxon>Acetobacterales</taxon>
        <taxon>Acetobacteraceae</taxon>
        <taxon>Acidisphaera</taxon>
    </lineage>
</organism>